<dbReference type="PANTHER" id="PTHR23257">
    <property type="entry name" value="SERINE-THREONINE PROTEIN KINASE"/>
    <property type="match status" value="1"/>
</dbReference>
<dbReference type="SMART" id="SM00671">
    <property type="entry name" value="SEL1"/>
    <property type="match status" value="2"/>
</dbReference>
<protein>
    <recommendedName>
        <fullName evidence="1">Protein kinase domain-containing protein</fullName>
    </recommendedName>
</protein>
<dbReference type="InterPro" id="IPR050167">
    <property type="entry name" value="Ser_Thr_protein_kinase"/>
</dbReference>
<dbReference type="SMART" id="SM00220">
    <property type="entry name" value="S_TKc"/>
    <property type="match status" value="1"/>
</dbReference>
<dbReference type="InterPro" id="IPR006597">
    <property type="entry name" value="Sel1-like"/>
</dbReference>
<dbReference type="InterPro" id="IPR011009">
    <property type="entry name" value="Kinase-like_dom_sf"/>
</dbReference>
<dbReference type="Pfam" id="PF08238">
    <property type="entry name" value="Sel1"/>
    <property type="match status" value="3"/>
</dbReference>
<dbReference type="Pfam" id="PF00069">
    <property type="entry name" value="Pkinase"/>
    <property type="match status" value="1"/>
</dbReference>
<comment type="caution">
    <text evidence="2">The sequence shown here is derived from an EMBL/GenBank/DDBJ whole genome shotgun (WGS) entry which is preliminary data.</text>
</comment>
<evidence type="ECO:0000313" key="2">
    <source>
        <dbReference type="EMBL" id="KAK8837343.1"/>
    </source>
</evidence>
<evidence type="ECO:0000313" key="3">
    <source>
        <dbReference type="Proteomes" id="UP001470230"/>
    </source>
</evidence>
<dbReference type="Gene3D" id="1.10.510.10">
    <property type="entry name" value="Transferase(Phosphotransferase) domain 1"/>
    <property type="match status" value="1"/>
</dbReference>
<dbReference type="PROSITE" id="PS50011">
    <property type="entry name" value="PROTEIN_KINASE_DOM"/>
    <property type="match status" value="1"/>
</dbReference>
<dbReference type="InterPro" id="IPR008271">
    <property type="entry name" value="Ser/Thr_kinase_AS"/>
</dbReference>
<keyword evidence="3" id="KW-1185">Reference proteome</keyword>
<dbReference type="Proteomes" id="UP001470230">
    <property type="component" value="Unassembled WGS sequence"/>
</dbReference>
<feature type="domain" description="Protein kinase" evidence="1">
    <location>
        <begin position="1"/>
        <end position="247"/>
    </location>
</feature>
<sequence length="348" mass="39713">MASESTHRLYSAKVSKFNIETVQDQKSFFHELEALSKTNHPSILSFLGFNLKNFENDNFPTIITEYMFNGSLDHALKKQSFLTINNKYIILYGIAEGMKYLHSQGIIHRDLKPGNILLNDNLYPYKCDFGLSKLSDLSISSITFDSFVGTPVYMSPEIFLEKRLTNKVDVNGMDGYANMCKNGDGIPVSKQEAAFYYQKAIDKGNVDSMFNYALMLSEGDTLLIKDQTAINLFKTAAEKGHPKSMYVYGRQLCIKSICDNISEDQYDENFELGLKYMKNAASKGDEIAIEKYAEFAFDYLNREEIDELFSFVKKASDEGNEKLKQLYSLLESKRPIGNGEKWKRRICS</sequence>
<dbReference type="SUPFAM" id="SSF56112">
    <property type="entry name" value="Protein kinase-like (PK-like)"/>
    <property type="match status" value="1"/>
</dbReference>
<dbReference type="InterPro" id="IPR000719">
    <property type="entry name" value="Prot_kinase_dom"/>
</dbReference>
<name>A0ABR2GTR2_9EUKA</name>
<organism evidence="2 3">
    <name type="scientific">Tritrichomonas musculus</name>
    <dbReference type="NCBI Taxonomy" id="1915356"/>
    <lineage>
        <taxon>Eukaryota</taxon>
        <taxon>Metamonada</taxon>
        <taxon>Parabasalia</taxon>
        <taxon>Tritrichomonadida</taxon>
        <taxon>Tritrichomonadidae</taxon>
        <taxon>Tritrichomonas</taxon>
    </lineage>
</organism>
<dbReference type="SUPFAM" id="SSF81901">
    <property type="entry name" value="HCP-like"/>
    <property type="match status" value="1"/>
</dbReference>
<accession>A0ABR2GTR2</accession>
<reference evidence="2 3" key="1">
    <citation type="submission" date="2024-04" db="EMBL/GenBank/DDBJ databases">
        <title>Tritrichomonas musculus Genome.</title>
        <authorList>
            <person name="Alves-Ferreira E."/>
            <person name="Grigg M."/>
            <person name="Lorenzi H."/>
            <person name="Galac M."/>
        </authorList>
    </citation>
    <scope>NUCLEOTIDE SEQUENCE [LARGE SCALE GENOMIC DNA]</scope>
    <source>
        <strain evidence="2 3">EAF2021</strain>
    </source>
</reference>
<dbReference type="PANTHER" id="PTHR23257:SF958">
    <property type="entry name" value="SERINE_THREONINE-PROTEIN KINASE WNK4"/>
    <property type="match status" value="1"/>
</dbReference>
<gene>
    <name evidence="2" type="ORF">M9Y10_036776</name>
</gene>
<evidence type="ECO:0000259" key="1">
    <source>
        <dbReference type="PROSITE" id="PS50011"/>
    </source>
</evidence>
<proteinExistence type="predicted"/>
<dbReference type="EMBL" id="JAPFFF010000060">
    <property type="protein sequence ID" value="KAK8837343.1"/>
    <property type="molecule type" value="Genomic_DNA"/>
</dbReference>
<dbReference type="PROSITE" id="PS00108">
    <property type="entry name" value="PROTEIN_KINASE_ST"/>
    <property type="match status" value="1"/>
</dbReference>